<dbReference type="EMBL" id="HBKQ01026167">
    <property type="protein sequence ID" value="CAE2243970.1"/>
    <property type="molecule type" value="Transcribed_RNA"/>
</dbReference>
<proteinExistence type="predicted"/>
<evidence type="ECO:0000256" key="1">
    <source>
        <dbReference type="SAM" id="MobiDB-lite"/>
    </source>
</evidence>
<organism evidence="3">
    <name type="scientific">Odontella aurita</name>
    <dbReference type="NCBI Taxonomy" id="265563"/>
    <lineage>
        <taxon>Eukaryota</taxon>
        <taxon>Sar</taxon>
        <taxon>Stramenopiles</taxon>
        <taxon>Ochrophyta</taxon>
        <taxon>Bacillariophyta</taxon>
        <taxon>Mediophyceae</taxon>
        <taxon>Biddulphiophycidae</taxon>
        <taxon>Eupodiscales</taxon>
        <taxon>Odontellaceae</taxon>
        <taxon>Odontella</taxon>
    </lineage>
</organism>
<feature type="compositionally biased region" description="Low complexity" evidence="1">
    <location>
        <begin position="63"/>
        <end position="75"/>
    </location>
</feature>
<protein>
    <submittedName>
        <fullName evidence="3">Uncharacterized protein</fullName>
    </submittedName>
</protein>
<dbReference type="EMBL" id="HBKQ01026166">
    <property type="protein sequence ID" value="CAE2243969.1"/>
    <property type="molecule type" value="Transcribed_RNA"/>
</dbReference>
<evidence type="ECO:0000313" key="3">
    <source>
        <dbReference type="EMBL" id="CAE2243970.1"/>
    </source>
</evidence>
<reference evidence="3" key="1">
    <citation type="submission" date="2021-01" db="EMBL/GenBank/DDBJ databases">
        <authorList>
            <person name="Corre E."/>
            <person name="Pelletier E."/>
            <person name="Niang G."/>
            <person name="Scheremetjew M."/>
            <person name="Finn R."/>
            <person name="Kale V."/>
            <person name="Holt S."/>
            <person name="Cochrane G."/>
            <person name="Meng A."/>
            <person name="Brown T."/>
            <person name="Cohen L."/>
        </authorList>
    </citation>
    <scope>NUCLEOTIDE SEQUENCE</scope>
    <source>
        <strain evidence="3">Isolate 1302-5</strain>
    </source>
</reference>
<sequence length="222" mass="24028">MSTRRVDSSGVHSSTTLAENKISALRDRAALPPSFTPHEEEAEWGSVTPAEMLEIESDLRGLSVDGSAPSSKSSSPGMYDDGVLGGVGGVVGDFGSLLAGPQGTESGPQISTSLTEEERETAMLPALEVEIAAIPPSEKDVYVKATRKCPDLVDDEHKKAFLFKEGFDAKVRVGRNRSLEEPKCHRENNTGVRKCFNTFGRYVLLQGWQDDDSGYCAEVLIY</sequence>
<gene>
    <name evidence="2" type="ORF">OAUR00152_LOCUS17719</name>
    <name evidence="3" type="ORF">OAUR00152_LOCUS17720</name>
</gene>
<accession>A0A6U6F8Q3</accession>
<dbReference type="AlphaFoldDB" id="A0A6U6F8Q3"/>
<feature type="region of interest" description="Disordered" evidence="1">
    <location>
        <begin position="1"/>
        <end position="80"/>
    </location>
</feature>
<evidence type="ECO:0000313" key="2">
    <source>
        <dbReference type="EMBL" id="CAE2243969.1"/>
    </source>
</evidence>
<name>A0A6U6F8Q3_9STRA</name>